<dbReference type="EMBL" id="LBDA02000024">
    <property type="protein sequence ID" value="OIK27353.1"/>
    <property type="molecule type" value="Genomic_DNA"/>
</dbReference>
<proteinExistence type="predicted"/>
<sequence length="111" mass="11794">MKTMPIDQSQALVILASESRPHFKDREGQQPAIDRATGAHLHLVDVMFAFNGRAEVIAVKVPEPGLGKGLKVGLPVVFTGLVASAWENEINGKDRHGISLRADAVTAKAGA</sequence>
<dbReference type="AlphaFoldDB" id="A0A1J4Q2Z5"/>
<organism evidence="1 2">
    <name type="scientific">Streptomyces malaysiense</name>
    <dbReference type="NCBI Taxonomy" id="1428626"/>
    <lineage>
        <taxon>Bacteria</taxon>
        <taxon>Bacillati</taxon>
        <taxon>Actinomycetota</taxon>
        <taxon>Actinomycetes</taxon>
        <taxon>Kitasatosporales</taxon>
        <taxon>Streptomycetaceae</taxon>
        <taxon>Streptomyces</taxon>
    </lineage>
</organism>
<comment type="caution">
    <text evidence="1">The sequence shown here is derived from an EMBL/GenBank/DDBJ whole genome shotgun (WGS) entry which is preliminary data.</text>
</comment>
<evidence type="ECO:0008006" key="3">
    <source>
        <dbReference type="Google" id="ProtNLM"/>
    </source>
</evidence>
<dbReference type="Proteomes" id="UP000034838">
    <property type="component" value="Unassembled WGS sequence"/>
</dbReference>
<gene>
    <name evidence="1" type="ORF">VT52_011345</name>
</gene>
<protein>
    <recommendedName>
        <fullName evidence="3">Regulatory protein</fullName>
    </recommendedName>
</protein>
<evidence type="ECO:0000313" key="1">
    <source>
        <dbReference type="EMBL" id="OIK27353.1"/>
    </source>
</evidence>
<name>A0A1J4Q2Z5_9ACTN</name>
<dbReference type="OrthoDB" id="4299905at2"/>
<keyword evidence="2" id="KW-1185">Reference proteome</keyword>
<evidence type="ECO:0000313" key="2">
    <source>
        <dbReference type="Proteomes" id="UP000034838"/>
    </source>
</evidence>
<accession>A0A1J4Q2Z5</accession>
<reference evidence="1" key="1">
    <citation type="submission" date="2016-10" db="EMBL/GenBank/DDBJ databases">
        <title>Genome sequence of Streptomyces malaysiense MUSC 136.</title>
        <authorList>
            <person name="Lee L.-H."/>
            <person name="Ser H.-L."/>
        </authorList>
    </citation>
    <scope>NUCLEOTIDE SEQUENCE [LARGE SCALE GENOMIC DNA]</scope>
    <source>
        <strain evidence="1">MUSC 136</strain>
    </source>
</reference>